<proteinExistence type="predicted"/>
<dbReference type="AlphaFoldDB" id="A0A850H8U0"/>
<protein>
    <submittedName>
        <fullName evidence="1">Uncharacterized protein</fullName>
    </submittedName>
</protein>
<keyword evidence="2" id="KW-1185">Reference proteome</keyword>
<evidence type="ECO:0000313" key="2">
    <source>
        <dbReference type="Proteomes" id="UP000546031"/>
    </source>
</evidence>
<dbReference type="Proteomes" id="UP000546031">
    <property type="component" value="Unassembled WGS sequence"/>
</dbReference>
<reference evidence="1 2" key="1">
    <citation type="submission" date="2020-06" db="EMBL/GenBank/DDBJ databases">
        <title>Altererythrobacter lutimaris sp. nov., a marine bacterium isolated from a tidal flat.</title>
        <authorList>
            <person name="Kim D."/>
            <person name="Yoo Y."/>
            <person name="Kim J.-J."/>
        </authorList>
    </citation>
    <scope>NUCLEOTIDE SEQUENCE [LARGE SCALE GENOMIC DNA]</scope>
    <source>
        <strain evidence="1 2">JGD-16</strain>
    </source>
</reference>
<organism evidence="1 2">
    <name type="scientific">Altererythrobacter lutimaris</name>
    <dbReference type="NCBI Taxonomy" id="2743979"/>
    <lineage>
        <taxon>Bacteria</taxon>
        <taxon>Pseudomonadati</taxon>
        <taxon>Pseudomonadota</taxon>
        <taxon>Alphaproteobacteria</taxon>
        <taxon>Sphingomonadales</taxon>
        <taxon>Erythrobacteraceae</taxon>
        <taxon>Altererythrobacter</taxon>
    </lineage>
</organism>
<name>A0A850H8U0_9SPHN</name>
<comment type="caution">
    <text evidence="1">The sequence shown here is derived from an EMBL/GenBank/DDBJ whole genome shotgun (WGS) entry which is preliminary data.</text>
</comment>
<accession>A0A850H8U0</accession>
<evidence type="ECO:0000313" key="1">
    <source>
        <dbReference type="EMBL" id="NVE93645.1"/>
    </source>
</evidence>
<sequence>MDRLEAALVSRATAAAAPMASEQSSQHELELISQHEKMQSEVRDTLAALDELISGLEK</sequence>
<gene>
    <name evidence="1" type="ORF">HUO12_01910</name>
</gene>
<dbReference type="EMBL" id="JABWTA010000001">
    <property type="protein sequence ID" value="NVE93645.1"/>
    <property type="molecule type" value="Genomic_DNA"/>
</dbReference>